<dbReference type="Pfam" id="PF01648">
    <property type="entry name" value="ACPS"/>
    <property type="match status" value="1"/>
</dbReference>
<comment type="similarity">
    <text evidence="8">Belongs to the P-Pant transferase superfamily. AcpS family.</text>
</comment>
<proteinExistence type="inferred from homology"/>
<dbReference type="EMBL" id="VUOB01000057">
    <property type="protein sequence ID" value="KAA2255352.1"/>
    <property type="molecule type" value="Genomic_DNA"/>
</dbReference>
<evidence type="ECO:0000256" key="2">
    <source>
        <dbReference type="ARBA" id="ARBA00022679"/>
    </source>
</evidence>
<dbReference type="AlphaFoldDB" id="A0A5B2WXE3"/>
<dbReference type="RefSeq" id="WP_149852923.1">
    <property type="nucleotide sequence ID" value="NZ_VUOB01000057.1"/>
</dbReference>
<comment type="function">
    <text evidence="8">Transfers the 4'-phosphopantetheine moiety from coenzyme A to a Ser of acyl-carrier-protein.</text>
</comment>
<keyword evidence="3 8" id="KW-0479">Metal-binding</keyword>
<keyword evidence="7 8" id="KW-0275">Fatty acid biosynthesis</keyword>
<dbReference type="GO" id="GO:0008897">
    <property type="term" value="F:holo-[acyl-carrier-protein] synthase activity"/>
    <property type="evidence" value="ECO:0007669"/>
    <property type="project" value="UniProtKB-UniRule"/>
</dbReference>
<keyword evidence="1 8" id="KW-0444">Lipid biosynthesis</keyword>
<dbReference type="InterPro" id="IPR002582">
    <property type="entry name" value="ACPS"/>
</dbReference>
<evidence type="ECO:0000256" key="7">
    <source>
        <dbReference type="ARBA" id="ARBA00023160"/>
    </source>
</evidence>
<dbReference type="GO" id="GO:0000287">
    <property type="term" value="F:magnesium ion binding"/>
    <property type="evidence" value="ECO:0007669"/>
    <property type="project" value="UniProtKB-UniRule"/>
</dbReference>
<dbReference type="EC" id="2.7.8.7" evidence="8"/>
<dbReference type="Gene3D" id="3.90.470.20">
    <property type="entry name" value="4'-phosphopantetheinyl transferase domain"/>
    <property type="match status" value="1"/>
</dbReference>
<sequence>MIPRVGVDLVPLSRVEDILRSATPHLHRLLSDTEISLSRNDSGFDHAGIAGRLAAKEAVFKVLHTERETLPWLGVEILRGRGGWPEVQLSGRARRLAHQARLDTIAVSITHDGPFAVAVVVAHITSAPQGR</sequence>
<feature type="binding site" evidence="8">
    <location>
        <position position="8"/>
    </location>
    <ligand>
        <name>Mg(2+)</name>
        <dbReference type="ChEBI" id="CHEBI:18420"/>
    </ligand>
</feature>
<name>A0A5B2WXE3_9PSEU</name>
<keyword evidence="2 8" id="KW-0808">Transferase</keyword>
<comment type="catalytic activity">
    <reaction evidence="8">
        <text>apo-[ACP] + CoA = holo-[ACP] + adenosine 3',5'-bisphosphate + H(+)</text>
        <dbReference type="Rhea" id="RHEA:12068"/>
        <dbReference type="Rhea" id="RHEA-COMP:9685"/>
        <dbReference type="Rhea" id="RHEA-COMP:9690"/>
        <dbReference type="ChEBI" id="CHEBI:15378"/>
        <dbReference type="ChEBI" id="CHEBI:29999"/>
        <dbReference type="ChEBI" id="CHEBI:57287"/>
        <dbReference type="ChEBI" id="CHEBI:58343"/>
        <dbReference type="ChEBI" id="CHEBI:64479"/>
        <dbReference type="EC" id="2.7.8.7"/>
    </reaction>
</comment>
<evidence type="ECO:0000256" key="6">
    <source>
        <dbReference type="ARBA" id="ARBA00023098"/>
    </source>
</evidence>
<dbReference type="InterPro" id="IPR037143">
    <property type="entry name" value="4-PPantetheinyl_Trfase_dom_sf"/>
</dbReference>
<dbReference type="GO" id="GO:0005737">
    <property type="term" value="C:cytoplasm"/>
    <property type="evidence" value="ECO:0007669"/>
    <property type="project" value="UniProtKB-SubCell"/>
</dbReference>
<evidence type="ECO:0000259" key="9">
    <source>
        <dbReference type="Pfam" id="PF01648"/>
    </source>
</evidence>
<protein>
    <recommendedName>
        <fullName evidence="8">Holo-[acyl-carrier-protein] synthase</fullName>
        <shortName evidence="8">Holo-ACP synthase</shortName>
        <ecNumber evidence="8">2.7.8.7</ecNumber>
    </recommendedName>
    <alternativeName>
        <fullName evidence="8">4'-phosphopantetheinyl transferase AcpS</fullName>
    </alternativeName>
</protein>
<keyword evidence="6 8" id="KW-0443">Lipid metabolism</keyword>
<dbReference type="InterPro" id="IPR004568">
    <property type="entry name" value="Ppantetheine-prot_Trfase_dom"/>
</dbReference>
<evidence type="ECO:0000256" key="4">
    <source>
        <dbReference type="ARBA" id="ARBA00022832"/>
    </source>
</evidence>
<comment type="cofactor">
    <cofactor evidence="8">
        <name>Mg(2+)</name>
        <dbReference type="ChEBI" id="CHEBI:18420"/>
    </cofactor>
</comment>
<dbReference type="HAMAP" id="MF_00101">
    <property type="entry name" value="AcpS"/>
    <property type="match status" value="1"/>
</dbReference>
<dbReference type="OrthoDB" id="3396741at2"/>
<reference evidence="10 11" key="2">
    <citation type="submission" date="2019-09" db="EMBL/GenBank/DDBJ databases">
        <authorList>
            <person name="Jin C."/>
        </authorList>
    </citation>
    <scope>NUCLEOTIDE SEQUENCE [LARGE SCALE GENOMIC DNA]</scope>
    <source>
        <strain evidence="10 11">AN110305</strain>
    </source>
</reference>
<keyword evidence="4 8" id="KW-0276">Fatty acid metabolism</keyword>
<evidence type="ECO:0000256" key="3">
    <source>
        <dbReference type="ARBA" id="ARBA00022723"/>
    </source>
</evidence>
<comment type="subcellular location">
    <subcellularLocation>
        <location evidence="8">Cytoplasm</location>
    </subcellularLocation>
</comment>
<dbReference type="Proteomes" id="UP000323454">
    <property type="component" value="Unassembled WGS sequence"/>
</dbReference>
<dbReference type="InterPro" id="IPR008278">
    <property type="entry name" value="4-PPantetheinyl_Trfase_dom"/>
</dbReference>
<keyword evidence="11" id="KW-1185">Reference proteome</keyword>
<keyword evidence="8" id="KW-0963">Cytoplasm</keyword>
<gene>
    <name evidence="8" type="primary">acpS</name>
    <name evidence="10" type="ORF">F0L68_28515</name>
</gene>
<dbReference type="SUPFAM" id="SSF56214">
    <property type="entry name" value="4'-phosphopantetheinyl transferase"/>
    <property type="match status" value="1"/>
</dbReference>
<evidence type="ECO:0000313" key="11">
    <source>
        <dbReference type="Proteomes" id="UP000323454"/>
    </source>
</evidence>
<comment type="caution">
    <text evidence="10">The sequence shown here is derived from an EMBL/GenBank/DDBJ whole genome shotgun (WGS) entry which is preliminary data.</text>
</comment>
<dbReference type="GO" id="GO:0006633">
    <property type="term" value="P:fatty acid biosynthetic process"/>
    <property type="evidence" value="ECO:0007669"/>
    <property type="project" value="UniProtKB-UniRule"/>
</dbReference>
<evidence type="ECO:0000256" key="8">
    <source>
        <dbReference type="HAMAP-Rule" id="MF_00101"/>
    </source>
</evidence>
<dbReference type="NCBIfam" id="TIGR00556">
    <property type="entry name" value="pantethn_trn"/>
    <property type="match status" value="1"/>
</dbReference>
<feature type="binding site" evidence="8">
    <location>
        <position position="57"/>
    </location>
    <ligand>
        <name>Mg(2+)</name>
        <dbReference type="ChEBI" id="CHEBI:18420"/>
    </ligand>
</feature>
<keyword evidence="5 8" id="KW-0460">Magnesium</keyword>
<evidence type="ECO:0000313" key="10">
    <source>
        <dbReference type="EMBL" id="KAA2255352.1"/>
    </source>
</evidence>
<accession>A0A5B2WXE3</accession>
<evidence type="ECO:0000256" key="5">
    <source>
        <dbReference type="ARBA" id="ARBA00022842"/>
    </source>
</evidence>
<reference evidence="10 11" key="1">
    <citation type="submission" date="2019-09" db="EMBL/GenBank/DDBJ databases">
        <title>Goodfellowia gen. nov., a new genus of the Pseudonocardineae related to Actinoalloteichus, containing Goodfellowia coeruleoviolacea gen. nov., comb. nov. gen. nov., comb. nov.</title>
        <authorList>
            <person name="Labeda D."/>
        </authorList>
    </citation>
    <scope>NUCLEOTIDE SEQUENCE [LARGE SCALE GENOMIC DNA]</scope>
    <source>
        <strain evidence="10 11">AN110305</strain>
    </source>
</reference>
<organism evidence="10 11">
    <name type="scientific">Solihabitans fulvus</name>
    <dbReference type="NCBI Taxonomy" id="1892852"/>
    <lineage>
        <taxon>Bacteria</taxon>
        <taxon>Bacillati</taxon>
        <taxon>Actinomycetota</taxon>
        <taxon>Actinomycetes</taxon>
        <taxon>Pseudonocardiales</taxon>
        <taxon>Pseudonocardiaceae</taxon>
        <taxon>Solihabitans</taxon>
    </lineage>
</organism>
<evidence type="ECO:0000256" key="1">
    <source>
        <dbReference type="ARBA" id="ARBA00022516"/>
    </source>
</evidence>
<feature type="domain" description="4'-phosphopantetheinyl transferase" evidence="9">
    <location>
        <begin position="4"/>
        <end position="100"/>
    </location>
</feature>